<evidence type="ECO:0000313" key="1">
    <source>
        <dbReference type="EMBL" id="QTA88806.1"/>
    </source>
</evidence>
<dbReference type="Proteomes" id="UP000663722">
    <property type="component" value="Chromosome"/>
</dbReference>
<evidence type="ECO:0000313" key="2">
    <source>
        <dbReference type="Proteomes" id="UP000663722"/>
    </source>
</evidence>
<accession>A0A975BNN0</accession>
<dbReference type="KEGG" id="dmm:dnm_048530"/>
<organism evidence="1 2">
    <name type="scientific">Desulfonema magnum</name>
    <dbReference type="NCBI Taxonomy" id="45655"/>
    <lineage>
        <taxon>Bacteria</taxon>
        <taxon>Pseudomonadati</taxon>
        <taxon>Thermodesulfobacteriota</taxon>
        <taxon>Desulfobacteria</taxon>
        <taxon>Desulfobacterales</taxon>
        <taxon>Desulfococcaceae</taxon>
        <taxon>Desulfonema</taxon>
    </lineage>
</organism>
<dbReference type="EMBL" id="CP061800">
    <property type="protein sequence ID" value="QTA88806.1"/>
    <property type="molecule type" value="Genomic_DNA"/>
</dbReference>
<gene>
    <name evidence="1" type="ORF">dnm_048530</name>
</gene>
<proteinExistence type="predicted"/>
<name>A0A975BNN0_9BACT</name>
<dbReference type="AlphaFoldDB" id="A0A975BNN0"/>
<reference evidence="1" key="1">
    <citation type="journal article" date="2021" name="Microb. Physiol.">
        <title>Proteogenomic Insights into the Physiology of Marine, Sulfate-Reducing, Filamentous Desulfonema limicola and Desulfonema magnum.</title>
        <authorList>
            <person name="Schnaars V."/>
            <person name="Wohlbrand L."/>
            <person name="Scheve S."/>
            <person name="Hinrichs C."/>
            <person name="Reinhardt R."/>
            <person name="Rabus R."/>
        </authorList>
    </citation>
    <scope>NUCLEOTIDE SEQUENCE</scope>
    <source>
        <strain evidence="1">4be13</strain>
    </source>
</reference>
<sequence length="85" mass="10343">MDGGSFWEKIRARRLKNFRAVTGRTRRTGEKPGFFRPERHFVRKKAGFFVFPHTARKLFDLPRICFSIRYRKLMVRYVYKGTRNK</sequence>
<keyword evidence="2" id="KW-1185">Reference proteome</keyword>
<protein>
    <submittedName>
        <fullName evidence="1">Uncharacterized protein</fullName>
    </submittedName>
</protein>